<dbReference type="Proteomes" id="UP000327157">
    <property type="component" value="Chromosome 11"/>
</dbReference>
<dbReference type="AlphaFoldDB" id="A0A5N5FUT0"/>
<protein>
    <submittedName>
        <fullName evidence="1">Uncharacterized protein</fullName>
    </submittedName>
</protein>
<reference evidence="1 2" key="1">
    <citation type="submission" date="2019-09" db="EMBL/GenBank/DDBJ databases">
        <authorList>
            <person name="Ou C."/>
        </authorList>
    </citation>
    <scope>NUCLEOTIDE SEQUENCE [LARGE SCALE GENOMIC DNA]</scope>
    <source>
        <strain evidence="1">S2</strain>
        <tissue evidence="1">Leaf</tissue>
    </source>
</reference>
<dbReference type="OrthoDB" id="63589at2759"/>
<evidence type="ECO:0000313" key="1">
    <source>
        <dbReference type="EMBL" id="KAB2606637.1"/>
    </source>
</evidence>
<dbReference type="EMBL" id="SMOL01000559">
    <property type="protein sequence ID" value="KAB2606637.1"/>
    <property type="molecule type" value="Genomic_DNA"/>
</dbReference>
<organism evidence="1 2">
    <name type="scientific">Pyrus ussuriensis x Pyrus communis</name>
    <dbReference type="NCBI Taxonomy" id="2448454"/>
    <lineage>
        <taxon>Eukaryota</taxon>
        <taxon>Viridiplantae</taxon>
        <taxon>Streptophyta</taxon>
        <taxon>Embryophyta</taxon>
        <taxon>Tracheophyta</taxon>
        <taxon>Spermatophyta</taxon>
        <taxon>Magnoliopsida</taxon>
        <taxon>eudicotyledons</taxon>
        <taxon>Gunneridae</taxon>
        <taxon>Pentapetalae</taxon>
        <taxon>rosids</taxon>
        <taxon>fabids</taxon>
        <taxon>Rosales</taxon>
        <taxon>Rosaceae</taxon>
        <taxon>Amygdaloideae</taxon>
        <taxon>Maleae</taxon>
        <taxon>Pyrus</taxon>
    </lineage>
</organism>
<reference evidence="2" key="2">
    <citation type="submission" date="2019-10" db="EMBL/GenBank/DDBJ databases">
        <title>A de novo genome assembly of a pear dwarfing rootstock.</title>
        <authorList>
            <person name="Wang F."/>
            <person name="Wang J."/>
            <person name="Li S."/>
            <person name="Zhang Y."/>
            <person name="Fang M."/>
            <person name="Ma L."/>
            <person name="Zhao Y."/>
            <person name="Jiang S."/>
        </authorList>
    </citation>
    <scope>NUCLEOTIDE SEQUENCE [LARGE SCALE GENOMIC DNA]</scope>
</reference>
<evidence type="ECO:0000313" key="2">
    <source>
        <dbReference type="Proteomes" id="UP000327157"/>
    </source>
</evidence>
<comment type="caution">
    <text evidence="1">The sequence shown here is derived from an EMBL/GenBank/DDBJ whole genome shotgun (WGS) entry which is preliminary data.</text>
</comment>
<accession>A0A5N5FUT0</accession>
<gene>
    <name evidence="1" type="ORF">D8674_006354</name>
</gene>
<keyword evidence="2" id="KW-1185">Reference proteome</keyword>
<proteinExistence type="predicted"/>
<name>A0A5N5FUT0_9ROSA</name>
<sequence length="66" mass="6983">MVAVAATVTAGSAALGKQMSTPELPNFQICLSSSQQILHGILFAKSGCLDETEASKRQPRLRNIVP</sequence>
<reference evidence="1 2" key="3">
    <citation type="submission" date="2019-11" db="EMBL/GenBank/DDBJ databases">
        <title>A de novo genome assembly of a pear dwarfing rootstock.</title>
        <authorList>
            <person name="Wang F."/>
            <person name="Wang J."/>
            <person name="Li S."/>
            <person name="Zhang Y."/>
            <person name="Fang M."/>
            <person name="Ma L."/>
            <person name="Zhao Y."/>
            <person name="Jiang S."/>
        </authorList>
    </citation>
    <scope>NUCLEOTIDE SEQUENCE [LARGE SCALE GENOMIC DNA]</scope>
    <source>
        <strain evidence="1">S2</strain>
        <tissue evidence="1">Leaf</tissue>
    </source>
</reference>